<evidence type="ECO:0000256" key="5">
    <source>
        <dbReference type="ARBA" id="ARBA00023288"/>
    </source>
</evidence>
<evidence type="ECO:0000313" key="8">
    <source>
        <dbReference type="Proteomes" id="UP000093309"/>
    </source>
</evidence>
<proteinExistence type="predicted"/>
<keyword evidence="3" id="KW-0472">Membrane</keyword>
<keyword evidence="2 6" id="KW-0732">Signal</keyword>
<dbReference type="EMBL" id="LYPC01000014">
    <property type="protein sequence ID" value="OCT15271.1"/>
    <property type="molecule type" value="Genomic_DNA"/>
</dbReference>
<dbReference type="Gene3D" id="3.40.190.10">
    <property type="entry name" value="Periplasmic binding protein-like II"/>
    <property type="match status" value="2"/>
</dbReference>
<evidence type="ECO:0008006" key="9">
    <source>
        <dbReference type="Google" id="ProtNLM"/>
    </source>
</evidence>
<dbReference type="InterPro" id="IPR050490">
    <property type="entry name" value="Bact_solute-bd_prot1"/>
</dbReference>
<accession>A0A1C1A3Y6</accession>
<dbReference type="Pfam" id="PF01547">
    <property type="entry name" value="SBP_bac_1"/>
    <property type="match status" value="1"/>
</dbReference>
<protein>
    <recommendedName>
        <fullName evidence="9">ABC transporter substrate-binding protein</fullName>
    </recommendedName>
</protein>
<dbReference type="AlphaFoldDB" id="A0A1C1A3Y6"/>
<dbReference type="InterPro" id="IPR006059">
    <property type="entry name" value="SBP"/>
</dbReference>
<reference evidence="8" key="1">
    <citation type="submission" date="2016-05" db="EMBL/GenBank/DDBJ databases">
        <title>Paenibacillus oryzae. sp. nov., isolated from the rice root.</title>
        <authorList>
            <person name="Zhang J."/>
            <person name="Zhang X."/>
        </authorList>
    </citation>
    <scope>NUCLEOTIDE SEQUENCE [LARGE SCALE GENOMIC DNA]</scope>
    <source>
        <strain evidence="8">KCTC13222</strain>
    </source>
</reference>
<evidence type="ECO:0000313" key="7">
    <source>
        <dbReference type="EMBL" id="OCT15271.1"/>
    </source>
</evidence>
<keyword evidence="1" id="KW-1003">Cell membrane</keyword>
<dbReference type="PANTHER" id="PTHR43649">
    <property type="entry name" value="ARABINOSE-BINDING PROTEIN-RELATED"/>
    <property type="match status" value="1"/>
</dbReference>
<evidence type="ECO:0000256" key="1">
    <source>
        <dbReference type="ARBA" id="ARBA00022475"/>
    </source>
</evidence>
<dbReference type="SUPFAM" id="SSF53850">
    <property type="entry name" value="Periplasmic binding protein-like II"/>
    <property type="match status" value="1"/>
</dbReference>
<dbReference type="Proteomes" id="UP000093309">
    <property type="component" value="Unassembled WGS sequence"/>
</dbReference>
<feature type="chain" id="PRO_5038850125" description="ABC transporter substrate-binding protein" evidence="6">
    <location>
        <begin position="24"/>
        <end position="440"/>
    </location>
</feature>
<keyword evidence="5" id="KW-0449">Lipoprotein</keyword>
<dbReference type="STRING" id="512399.A8709_14325"/>
<evidence type="ECO:0000256" key="4">
    <source>
        <dbReference type="ARBA" id="ARBA00023139"/>
    </source>
</evidence>
<dbReference type="PANTHER" id="PTHR43649:SF33">
    <property type="entry name" value="POLYGALACTURONAN_RHAMNOGALACTURONAN-BINDING PROTEIN YTCQ"/>
    <property type="match status" value="1"/>
</dbReference>
<evidence type="ECO:0000256" key="6">
    <source>
        <dbReference type="SAM" id="SignalP"/>
    </source>
</evidence>
<dbReference type="RefSeq" id="WP_065852182.1">
    <property type="nucleotide sequence ID" value="NZ_LYPC01000014.1"/>
</dbReference>
<keyword evidence="4" id="KW-0564">Palmitate</keyword>
<organism evidence="7 8">
    <name type="scientific">Paenibacillus pectinilyticus</name>
    <dbReference type="NCBI Taxonomy" id="512399"/>
    <lineage>
        <taxon>Bacteria</taxon>
        <taxon>Bacillati</taxon>
        <taxon>Bacillota</taxon>
        <taxon>Bacilli</taxon>
        <taxon>Bacillales</taxon>
        <taxon>Paenibacillaceae</taxon>
        <taxon>Paenibacillus</taxon>
    </lineage>
</organism>
<evidence type="ECO:0000256" key="2">
    <source>
        <dbReference type="ARBA" id="ARBA00022729"/>
    </source>
</evidence>
<comment type="caution">
    <text evidence="7">The sequence shown here is derived from an EMBL/GenBank/DDBJ whole genome shotgun (WGS) entry which is preliminary data.</text>
</comment>
<feature type="signal peptide" evidence="6">
    <location>
        <begin position="1"/>
        <end position="23"/>
    </location>
</feature>
<evidence type="ECO:0000256" key="3">
    <source>
        <dbReference type="ARBA" id="ARBA00023136"/>
    </source>
</evidence>
<name>A0A1C1A3Y6_9BACL</name>
<gene>
    <name evidence="7" type="ORF">A8709_14325</name>
</gene>
<dbReference type="PROSITE" id="PS51257">
    <property type="entry name" value="PROKAR_LIPOPROTEIN"/>
    <property type="match status" value="1"/>
</dbReference>
<keyword evidence="8" id="KW-1185">Reference proteome</keyword>
<sequence length="440" mass="48184">MKKLVTLSLAGSLVAGLALTGCAKQDDKPAASSTAAATTSPAAASTAKAESKVKGKITFTTNRPDSQAIFDEVAKGFHAKYPDAEVEISGIKEYQKTMKVRLASNDLPDVMYYNAEIVPTTTQWPDFFLPIDDMGYKDTTYFADQVTLDGKMYGVVEGSFAHGIVYNKKTFADAGITAVPKTLDELFDASEKLKAKSVTPIYLSFKDGWPMSYLATVAIHAAGGNPTYSDDFMKTDTPFTKTSPDGEYVNFLRLLKDKGYFEKDFVNGTYDQSVSGFISGKVGMLPYANWAFGGLEQAGMKMSDVGFFALPLDNKGKPAAFMQKSWTIGITKTSKNVETSKAFIKYLLEESNYADKVGLIPALKSKTSTIPQIKEFMDAKPELYMERNAKDITNTTTNKAQINMQDFYQGGLIAKDDAEIQKIYDDYNKKWAAARAAAAK</sequence>